<evidence type="ECO:0000259" key="4">
    <source>
        <dbReference type="PROSITE" id="PS51462"/>
    </source>
</evidence>
<keyword evidence="2 3" id="KW-0378">Hydrolase</keyword>
<dbReference type="PROSITE" id="PS00893">
    <property type="entry name" value="NUDIX_BOX"/>
    <property type="match status" value="1"/>
</dbReference>
<dbReference type="SUPFAM" id="SSF55811">
    <property type="entry name" value="Nudix"/>
    <property type="match status" value="1"/>
</dbReference>
<evidence type="ECO:0000313" key="6">
    <source>
        <dbReference type="Proteomes" id="UP001168537"/>
    </source>
</evidence>
<reference evidence="5" key="1">
    <citation type="submission" date="2023-06" db="EMBL/GenBank/DDBJ databases">
        <title>Draft genome sequence of Nocardioides sp. SOB72.</title>
        <authorList>
            <person name="Zhang G."/>
        </authorList>
    </citation>
    <scope>NUCLEOTIDE SEQUENCE</scope>
    <source>
        <strain evidence="5">SOB72</strain>
    </source>
</reference>
<dbReference type="SUPFAM" id="SSF53254">
    <property type="entry name" value="Phosphoglycerate mutase-like"/>
    <property type="match status" value="1"/>
</dbReference>
<evidence type="ECO:0000313" key="5">
    <source>
        <dbReference type="EMBL" id="MDN4163343.1"/>
    </source>
</evidence>
<dbReference type="InterPro" id="IPR020084">
    <property type="entry name" value="NUDIX_hydrolase_CS"/>
</dbReference>
<dbReference type="CDD" id="cd03673">
    <property type="entry name" value="NUDIX_Ap6A_hydrolase"/>
    <property type="match status" value="1"/>
</dbReference>
<dbReference type="Gene3D" id="3.90.79.10">
    <property type="entry name" value="Nucleoside Triphosphate Pyrophosphohydrolase"/>
    <property type="match status" value="1"/>
</dbReference>
<dbReference type="Pfam" id="PF00293">
    <property type="entry name" value="NUDIX"/>
    <property type="match status" value="1"/>
</dbReference>
<dbReference type="PANTHER" id="PTHR21340:SF0">
    <property type="entry name" value="BIS(5'-NUCLEOSYL)-TETRAPHOSPHATASE [ASYMMETRICAL]"/>
    <property type="match status" value="1"/>
</dbReference>
<evidence type="ECO:0000256" key="3">
    <source>
        <dbReference type="RuleBase" id="RU003476"/>
    </source>
</evidence>
<comment type="similarity">
    <text evidence="1 3">Belongs to the Nudix hydrolase family.</text>
</comment>
<dbReference type="EC" id="3.6.-.-" evidence="5"/>
<proteinExistence type="inferred from homology"/>
<organism evidence="5 6">
    <name type="scientific">Nocardioides abyssi</name>
    <dbReference type="NCBI Taxonomy" id="3058370"/>
    <lineage>
        <taxon>Bacteria</taxon>
        <taxon>Bacillati</taxon>
        <taxon>Actinomycetota</taxon>
        <taxon>Actinomycetes</taxon>
        <taxon>Propionibacteriales</taxon>
        <taxon>Nocardioidaceae</taxon>
        <taxon>Nocardioides</taxon>
    </lineage>
</organism>
<dbReference type="PANTHER" id="PTHR21340">
    <property type="entry name" value="DIADENOSINE 5,5-P1,P4-TETRAPHOSPHATE PYROPHOSPHOHYDROLASE MUTT"/>
    <property type="match status" value="1"/>
</dbReference>
<gene>
    <name evidence="5" type="ORF">QWY29_18370</name>
</gene>
<protein>
    <submittedName>
        <fullName evidence="5">NUDIX hydrolase</fullName>
        <ecNumber evidence="5">3.6.-.-</ecNumber>
    </submittedName>
</protein>
<keyword evidence="6" id="KW-1185">Reference proteome</keyword>
<dbReference type="Pfam" id="PF00300">
    <property type="entry name" value="His_Phos_1"/>
    <property type="match status" value="1"/>
</dbReference>
<dbReference type="PRINTS" id="PR00502">
    <property type="entry name" value="NUDIXFAMILY"/>
</dbReference>
<dbReference type="Proteomes" id="UP001168537">
    <property type="component" value="Unassembled WGS sequence"/>
</dbReference>
<dbReference type="CDD" id="cd07067">
    <property type="entry name" value="HP_PGM_like"/>
    <property type="match status" value="1"/>
</dbReference>
<dbReference type="InterPro" id="IPR013078">
    <property type="entry name" value="His_Pase_superF_clade-1"/>
</dbReference>
<dbReference type="PROSITE" id="PS51462">
    <property type="entry name" value="NUDIX"/>
    <property type="match status" value="1"/>
</dbReference>
<dbReference type="RefSeq" id="WP_300962634.1">
    <property type="nucleotide sequence ID" value="NZ_JAUHJR010000011.1"/>
</dbReference>
<dbReference type="InterPro" id="IPR029033">
    <property type="entry name" value="His_PPase_superfam"/>
</dbReference>
<accession>A0ABT8EYX8</accession>
<evidence type="ECO:0000256" key="1">
    <source>
        <dbReference type="ARBA" id="ARBA00005582"/>
    </source>
</evidence>
<evidence type="ECO:0000256" key="2">
    <source>
        <dbReference type="ARBA" id="ARBA00022801"/>
    </source>
</evidence>
<sequence>MDVQSAGAVVLERIDGQRSVLLVHRPAYDDWSLPKGKLDPGEPAAVAAVREVAEETGLPVRLGPPLPGQRYAISGGRRKHVHYWLGRVRPGASLDVSGHTCGDEIDAVAWVPLDDAPTRLTYDHDRETLAGALRVPRGSVPLVVLRHAQAHPRKRWREDDRLRPLAPAGRDEALALVPLLSAYGVAAIVTSPSVRCVETVLPYAGAAGLALREEPVLSEEDATPTGLARLATSLVASLVAARSPLVVCTHRPVLPDLLATLDLPDPSLAPASFLVAHLTRSALVASEVVAP</sequence>
<feature type="domain" description="Nudix hydrolase" evidence="4">
    <location>
        <begin position="1"/>
        <end position="134"/>
    </location>
</feature>
<dbReference type="GO" id="GO:0016787">
    <property type="term" value="F:hydrolase activity"/>
    <property type="evidence" value="ECO:0007669"/>
    <property type="project" value="UniProtKB-KW"/>
</dbReference>
<dbReference type="InterPro" id="IPR051325">
    <property type="entry name" value="Nudix_hydrolase_domain"/>
</dbReference>
<dbReference type="InterPro" id="IPR000086">
    <property type="entry name" value="NUDIX_hydrolase_dom"/>
</dbReference>
<dbReference type="EMBL" id="JAUHJR010000011">
    <property type="protein sequence ID" value="MDN4163343.1"/>
    <property type="molecule type" value="Genomic_DNA"/>
</dbReference>
<dbReference type="InterPro" id="IPR015797">
    <property type="entry name" value="NUDIX_hydrolase-like_dom_sf"/>
</dbReference>
<comment type="caution">
    <text evidence="5">The sequence shown here is derived from an EMBL/GenBank/DDBJ whole genome shotgun (WGS) entry which is preliminary data.</text>
</comment>
<dbReference type="SMART" id="SM00855">
    <property type="entry name" value="PGAM"/>
    <property type="match status" value="1"/>
</dbReference>
<name>A0ABT8EYX8_9ACTN</name>
<dbReference type="InterPro" id="IPR020476">
    <property type="entry name" value="Nudix_hydrolase"/>
</dbReference>
<dbReference type="Gene3D" id="3.40.50.1240">
    <property type="entry name" value="Phosphoglycerate mutase-like"/>
    <property type="match status" value="1"/>
</dbReference>